<feature type="compositionally biased region" description="Polar residues" evidence="1">
    <location>
        <begin position="78"/>
        <end position="98"/>
    </location>
</feature>
<evidence type="ECO:0000313" key="3">
    <source>
        <dbReference type="Proteomes" id="UP001321473"/>
    </source>
</evidence>
<feature type="compositionally biased region" description="Polar residues" evidence="1">
    <location>
        <begin position="29"/>
        <end position="49"/>
    </location>
</feature>
<feature type="region of interest" description="Disordered" evidence="1">
    <location>
        <begin position="22"/>
        <end position="107"/>
    </location>
</feature>
<comment type="caution">
    <text evidence="2">The sequence shown here is derived from an EMBL/GenBank/DDBJ whole genome shotgun (WGS) entry which is preliminary data.</text>
</comment>
<dbReference type="Proteomes" id="UP001321473">
    <property type="component" value="Unassembled WGS sequence"/>
</dbReference>
<gene>
    <name evidence="2" type="ORF">V5799_004749</name>
</gene>
<reference evidence="2 3" key="1">
    <citation type="journal article" date="2023" name="Arcadia Sci">
        <title>De novo assembly of a long-read Amblyomma americanum tick genome.</title>
        <authorList>
            <person name="Chou S."/>
            <person name="Poskanzer K.E."/>
            <person name="Rollins M."/>
            <person name="Thuy-Boun P.S."/>
        </authorList>
    </citation>
    <scope>NUCLEOTIDE SEQUENCE [LARGE SCALE GENOMIC DNA]</scope>
    <source>
        <strain evidence="2">F_SG_1</strain>
        <tissue evidence="2">Salivary glands</tissue>
    </source>
</reference>
<organism evidence="2 3">
    <name type="scientific">Amblyomma americanum</name>
    <name type="common">Lone star tick</name>
    <dbReference type="NCBI Taxonomy" id="6943"/>
    <lineage>
        <taxon>Eukaryota</taxon>
        <taxon>Metazoa</taxon>
        <taxon>Ecdysozoa</taxon>
        <taxon>Arthropoda</taxon>
        <taxon>Chelicerata</taxon>
        <taxon>Arachnida</taxon>
        <taxon>Acari</taxon>
        <taxon>Parasitiformes</taxon>
        <taxon>Ixodida</taxon>
        <taxon>Ixodoidea</taxon>
        <taxon>Ixodidae</taxon>
        <taxon>Amblyomminae</taxon>
        <taxon>Amblyomma</taxon>
    </lineage>
</organism>
<feature type="compositionally biased region" description="Basic and acidic residues" evidence="1">
    <location>
        <begin position="55"/>
        <end position="77"/>
    </location>
</feature>
<evidence type="ECO:0000256" key="1">
    <source>
        <dbReference type="SAM" id="MobiDB-lite"/>
    </source>
</evidence>
<sequence>MLHHFCQVHEPPDVRRRTIALHQHDQPRNQRQQASGGDTRQQRTWSSVLVSDHFCQVHEPPDVRRRTIALHQHDQPRNQRQQASGGDTRQQRTWSSVLVSGGAPLAI</sequence>
<protein>
    <submittedName>
        <fullName evidence="2">Uncharacterized protein</fullName>
    </submittedName>
</protein>
<evidence type="ECO:0000313" key="2">
    <source>
        <dbReference type="EMBL" id="KAK8757619.1"/>
    </source>
</evidence>
<accession>A0AAQ4D579</accession>
<dbReference type="EMBL" id="JARKHS020035034">
    <property type="protein sequence ID" value="KAK8757619.1"/>
    <property type="molecule type" value="Genomic_DNA"/>
</dbReference>
<name>A0AAQ4D579_AMBAM</name>
<dbReference type="AlphaFoldDB" id="A0AAQ4D579"/>
<proteinExistence type="predicted"/>
<keyword evidence="3" id="KW-1185">Reference proteome</keyword>